<evidence type="ECO:0000313" key="8">
    <source>
        <dbReference type="EMBL" id="QGP91837.1"/>
    </source>
</evidence>
<evidence type="ECO:0000256" key="5">
    <source>
        <dbReference type="ARBA" id="ARBA00023274"/>
    </source>
</evidence>
<keyword evidence="4 6" id="KW-0689">Ribosomal protein</keyword>
<dbReference type="RefSeq" id="WP_156272496.1">
    <property type="nucleotide sequence ID" value="NZ_CP046244.1"/>
</dbReference>
<evidence type="ECO:0000256" key="4">
    <source>
        <dbReference type="ARBA" id="ARBA00022980"/>
    </source>
</evidence>
<evidence type="ECO:0000313" key="9">
    <source>
        <dbReference type="Proteomes" id="UP000425916"/>
    </source>
</evidence>
<dbReference type="Pfam" id="PF00276">
    <property type="entry name" value="Ribosomal_L23"/>
    <property type="match status" value="1"/>
</dbReference>
<dbReference type="InterPro" id="IPR012678">
    <property type="entry name" value="Ribosomal_uL23/eL15/eS24_sf"/>
</dbReference>
<dbReference type="PROSITE" id="PS00050">
    <property type="entry name" value="RIBOSOMAL_L23"/>
    <property type="match status" value="1"/>
</dbReference>
<comment type="function">
    <text evidence="6">One of the early assembly proteins it binds 23S rRNA. One of the proteins that surrounds the polypeptide exit tunnel on the outside of the ribosome. Forms the main docking site for trigger factor binding to the ribosome.</text>
</comment>
<dbReference type="InterPro" id="IPR013025">
    <property type="entry name" value="Ribosomal_uL23-like"/>
</dbReference>
<dbReference type="NCBIfam" id="NF004363">
    <property type="entry name" value="PRK05738.2-4"/>
    <property type="match status" value="1"/>
</dbReference>
<dbReference type="GO" id="GO:0005840">
    <property type="term" value="C:ribosome"/>
    <property type="evidence" value="ECO:0007669"/>
    <property type="project" value="UniProtKB-KW"/>
</dbReference>
<dbReference type="GO" id="GO:0006412">
    <property type="term" value="P:translation"/>
    <property type="evidence" value="ECO:0007669"/>
    <property type="project" value="UniProtKB-UniRule"/>
</dbReference>
<dbReference type="SUPFAM" id="SSF54189">
    <property type="entry name" value="Ribosomal proteins S24e, L23 and L15e"/>
    <property type="match status" value="1"/>
</dbReference>
<dbReference type="AlphaFoldDB" id="A0A6I5ZQH3"/>
<dbReference type="InterPro" id="IPR001014">
    <property type="entry name" value="Ribosomal_uL23_CS"/>
</dbReference>
<accession>A0A6I5ZQH3</accession>
<keyword evidence="5 6" id="KW-0687">Ribonucleoprotein</keyword>
<dbReference type="Proteomes" id="UP000425916">
    <property type="component" value="Chromosome"/>
</dbReference>
<organism evidence="8 9">
    <name type="scientific">Neomoorella glycerini</name>
    <dbReference type="NCBI Taxonomy" id="55779"/>
    <lineage>
        <taxon>Bacteria</taxon>
        <taxon>Bacillati</taxon>
        <taxon>Bacillota</taxon>
        <taxon>Clostridia</taxon>
        <taxon>Neomoorellales</taxon>
        <taxon>Neomoorellaceae</taxon>
        <taxon>Neomoorella</taxon>
    </lineage>
</organism>
<dbReference type="FunFam" id="3.30.70.330:FF:000001">
    <property type="entry name" value="50S ribosomal protein L23"/>
    <property type="match status" value="1"/>
</dbReference>
<evidence type="ECO:0000256" key="3">
    <source>
        <dbReference type="ARBA" id="ARBA00022884"/>
    </source>
</evidence>
<dbReference type="Gene3D" id="3.30.70.330">
    <property type="match status" value="1"/>
</dbReference>
<dbReference type="GO" id="GO:1990904">
    <property type="term" value="C:ribonucleoprotein complex"/>
    <property type="evidence" value="ECO:0007669"/>
    <property type="project" value="UniProtKB-KW"/>
</dbReference>
<evidence type="ECO:0000256" key="6">
    <source>
        <dbReference type="HAMAP-Rule" id="MF_01369"/>
    </source>
</evidence>
<keyword evidence="2 6" id="KW-0699">rRNA-binding</keyword>
<dbReference type="InterPro" id="IPR012677">
    <property type="entry name" value="Nucleotide-bd_a/b_plait_sf"/>
</dbReference>
<dbReference type="NCBIfam" id="NF004366">
    <property type="entry name" value="PRK05738.3-2"/>
    <property type="match status" value="1"/>
</dbReference>
<dbReference type="PANTHER" id="PTHR11620">
    <property type="entry name" value="60S RIBOSOMAL PROTEIN L23A"/>
    <property type="match status" value="1"/>
</dbReference>
<proteinExistence type="inferred from homology"/>
<evidence type="ECO:0000256" key="2">
    <source>
        <dbReference type="ARBA" id="ARBA00022730"/>
    </source>
</evidence>
<dbReference type="GO" id="GO:0019843">
    <property type="term" value="F:rRNA binding"/>
    <property type="evidence" value="ECO:0007669"/>
    <property type="project" value="UniProtKB-UniRule"/>
</dbReference>
<name>A0A6I5ZQH3_9FIRM</name>
<evidence type="ECO:0000256" key="7">
    <source>
        <dbReference type="RuleBase" id="RU003934"/>
    </source>
</evidence>
<reference evidence="8 9" key="1">
    <citation type="submission" date="2019-11" db="EMBL/GenBank/DDBJ databases">
        <title>Genome sequence of Moorella glycerini DSM11254.</title>
        <authorList>
            <person name="Poehlein A."/>
            <person name="Boeer T."/>
            <person name="Daniel R."/>
        </authorList>
    </citation>
    <scope>NUCLEOTIDE SEQUENCE [LARGE SCALE GENOMIC DNA]</scope>
    <source>
        <strain evidence="8 9">DSM 11254</strain>
    </source>
</reference>
<protein>
    <recommendedName>
        <fullName evidence="6">Large ribosomal subunit protein uL23</fullName>
    </recommendedName>
</protein>
<keyword evidence="9" id="KW-1185">Reference proteome</keyword>
<sequence length="96" mass="10962">MRAPEEIIIQPLVTEKSTGLMAENKYTFLVDPGANKIEIKHAIEKLFNVKVLKVNTLMDRGKMRRVGRFQGRQPDRKKAIVTLKPGDKIKVFEGLE</sequence>
<keyword evidence="3 6" id="KW-0694">RNA-binding</keyword>
<gene>
    <name evidence="6 8" type="primary">rplW</name>
    <name evidence="8" type="ORF">MGLY_11800</name>
</gene>
<dbReference type="OrthoDB" id="9793353at2"/>
<evidence type="ECO:0000256" key="1">
    <source>
        <dbReference type="ARBA" id="ARBA00006700"/>
    </source>
</evidence>
<dbReference type="EMBL" id="CP046244">
    <property type="protein sequence ID" value="QGP91837.1"/>
    <property type="molecule type" value="Genomic_DNA"/>
</dbReference>
<comment type="similarity">
    <text evidence="1 6 7">Belongs to the universal ribosomal protein uL23 family.</text>
</comment>
<comment type="subunit">
    <text evidence="6">Part of the 50S ribosomal subunit. Contacts protein L29, and trigger factor when it is bound to the ribosome.</text>
</comment>
<dbReference type="HAMAP" id="MF_01369_B">
    <property type="entry name" value="Ribosomal_uL23_B"/>
    <property type="match status" value="1"/>
</dbReference>
<dbReference type="GO" id="GO:0003735">
    <property type="term" value="F:structural constituent of ribosome"/>
    <property type="evidence" value="ECO:0007669"/>
    <property type="project" value="InterPro"/>
</dbReference>